<feature type="transmembrane region" description="Helical" evidence="2">
    <location>
        <begin position="6"/>
        <end position="22"/>
    </location>
</feature>
<dbReference type="AlphaFoldDB" id="A0A1D7V092"/>
<dbReference type="InterPro" id="IPR052016">
    <property type="entry name" value="Bact_Sigma-Reg"/>
</dbReference>
<keyword evidence="1" id="KW-0378">Hydrolase</keyword>
<dbReference type="InterPro" id="IPR001932">
    <property type="entry name" value="PPM-type_phosphatase-like_dom"/>
</dbReference>
<evidence type="ECO:0000313" key="4">
    <source>
        <dbReference type="EMBL" id="AOP35238.1"/>
    </source>
</evidence>
<feature type="transmembrane region" description="Helical" evidence="2">
    <location>
        <begin position="136"/>
        <end position="159"/>
    </location>
</feature>
<keyword evidence="2" id="KW-0812">Transmembrane</keyword>
<dbReference type="PANTHER" id="PTHR43156">
    <property type="entry name" value="STAGE II SPORULATION PROTEIN E-RELATED"/>
    <property type="match status" value="1"/>
</dbReference>
<organism evidence="4 5">
    <name type="scientific">Leptospira tipperaryensis</name>
    <dbReference type="NCBI Taxonomy" id="2564040"/>
    <lineage>
        <taxon>Bacteria</taxon>
        <taxon>Pseudomonadati</taxon>
        <taxon>Spirochaetota</taxon>
        <taxon>Spirochaetia</taxon>
        <taxon>Leptospirales</taxon>
        <taxon>Leptospiraceae</taxon>
        <taxon>Leptospira</taxon>
    </lineage>
</organism>
<reference evidence="4 5" key="1">
    <citation type="submission" date="2016-04" db="EMBL/GenBank/DDBJ databases">
        <title>Complete genome seqeunce of Leptospira alstonii serovar Room22.</title>
        <authorList>
            <person name="Nally J.E."/>
            <person name="Bayles D.O."/>
            <person name="Hurley D."/>
            <person name="Fanning S."/>
            <person name="McMahon B.J."/>
            <person name="Arent Z."/>
        </authorList>
    </citation>
    <scope>NUCLEOTIDE SEQUENCE [LARGE SCALE GENOMIC DNA]</scope>
    <source>
        <strain evidence="4 5">GWTS #1</strain>
    </source>
</reference>
<dbReference type="PANTHER" id="PTHR43156:SF2">
    <property type="entry name" value="STAGE II SPORULATION PROTEIN E"/>
    <property type="match status" value="1"/>
</dbReference>
<dbReference type="Proteomes" id="UP000094197">
    <property type="component" value="Chromosome 1"/>
</dbReference>
<evidence type="ECO:0000256" key="1">
    <source>
        <dbReference type="ARBA" id="ARBA00022801"/>
    </source>
</evidence>
<gene>
    <name evidence="4" type="ORF">A0128_16155</name>
</gene>
<evidence type="ECO:0000313" key="5">
    <source>
        <dbReference type="Proteomes" id="UP000094197"/>
    </source>
</evidence>
<sequence length="598" mass="67022">MNPYVLIPFAALMINGSLFAYVSALKGKSRTVNLYLRFSFLLSIWHIALILYWSFLPGNWPEIIFKASSFAWIFIGCLFFEFAVQFTGSSYRFLIYFFRGLSLVSFIISLSTDLVISGSTRAYWGDVIATGPLYLYVSTIVIGVPTLTGSMILIVKSFSSSNSFFKKQSRLVAYGTIVTFVFSFLTTLLPRFINSSLTFPPMSGSAAVIQSICIFIAIHKYGFMDLKLEHIALRLYSEIREGVVLLSSKGTLLFSNLSAQKMLNLPEGFNMGMKLDLGQYLDGFPSDSYFERKEFTNLRVSSERNLVGPQEDFFHVPENKYLEVSSSPIPLSGKNGGKVYILRDITEKKESLEKIRKLLYRLDLDLDLARDIQEMITTRDFPDSPDYKIHSHFQPYVKVGGDILNVRKEKDDSLHILFGDVSGHGISAAMVAAMTSIAFGAATGRSALTDQNLLFMHHLLKDTITLHFLSSVYMRYVPSAKKLEYSYGGHHPGLLIRNGECSFIEGSGGILFAIASPKIQRYELNLLKGDRILFYSDGLFEVRNSEGNILGRHQFLDAVKSLVSEDTGSMIRSILSYSSSYGGGEMSDDVTIFCLEVF</sequence>
<dbReference type="SUPFAM" id="SSF55785">
    <property type="entry name" value="PYP-like sensor domain (PAS domain)"/>
    <property type="match status" value="1"/>
</dbReference>
<keyword evidence="5" id="KW-1185">Reference proteome</keyword>
<dbReference type="OrthoDB" id="305353at2"/>
<accession>A0A1D7V092</accession>
<name>A0A1D7V092_9LEPT</name>
<dbReference type="SMART" id="SM00331">
    <property type="entry name" value="PP2C_SIG"/>
    <property type="match status" value="1"/>
</dbReference>
<feature type="transmembrane region" description="Helical" evidence="2">
    <location>
        <begin position="171"/>
        <end position="193"/>
    </location>
</feature>
<dbReference type="Pfam" id="PF16927">
    <property type="entry name" value="HisKA_7TM"/>
    <property type="match status" value="1"/>
</dbReference>
<evidence type="ECO:0000259" key="3">
    <source>
        <dbReference type="SMART" id="SM00331"/>
    </source>
</evidence>
<dbReference type="InterPro" id="IPR036457">
    <property type="entry name" value="PPM-type-like_dom_sf"/>
</dbReference>
<evidence type="ECO:0000256" key="2">
    <source>
        <dbReference type="SAM" id="Phobius"/>
    </source>
</evidence>
<dbReference type="KEGG" id="laj:A0128_16155"/>
<dbReference type="GO" id="GO:0016791">
    <property type="term" value="F:phosphatase activity"/>
    <property type="evidence" value="ECO:0007669"/>
    <property type="project" value="TreeGrafter"/>
</dbReference>
<dbReference type="RefSeq" id="WP_069608443.1">
    <property type="nucleotide sequence ID" value="NZ_CP015217.1"/>
</dbReference>
<protein>
    <submittedName>
        <fullName evidence="4">Serine/threonine protein phosphatase</fullName>
    </submittedName>
</protein>
<keyword evidence="2" id="KW-1133">Transmembrane helix</keyword>
<proteinExistence type="predicted"/>
<dbReference type="Pfam" id="PF07228">
    <property type="entry name" value="SpoIIE"/>
    <property type="match status" value="1"/>
</dbReference>
<feature type="domain" description="PPM-type phosphatase" evidence="3">
    <location>
        <begin position="384"/>
        <end position="597"/>
    </location>
</feature>
<feature type="transmembrane region" description="Helical" evidence="2">
    <location>
        <begin position="96"/>
        <end position="116"/>
    </location>
</feature>
<feature type="transmembrane region" description="Helical" evidence="2">
    <location>
        <begin position="34"/>
        <end position="55"/>
    </location>
</feature>
<dbReference type="EMBL" id="CP015217">
    <property type="protein sequence ID" value="AOP35238.1"/>
    <property type="molecule type" value="Genomic_DNA"/>
</dbReference>
<dbReference type="InterPro" id="IPR031621">
    <property type="entry name" value="HisKA_7TM"/>
</dbReference>
<feature type="transmembrane region" description="Helical" evidence="2">
    <location>
        <begin position="67"/>
        <end position="84"/>
    </location>
</feature>
<keyword evidence="2" id="KW-0472">Membrane</keyword>
<dbReference type="InterPro" id="IPR035965">
    <property type="entry name" value="PAS-like_dom_sf"/>
</dbReference>
<dbReference type="Gene3D" id="3.60.40.10">
    <property type="entry name" value="PPM-type phosphatase domain"/>
    <property type="match status" value="1"/>
</dbReference>
<dbReference type="Gene3D" id="3.30.450.20">
    <property type="entry name" value="PAS domain"/>
    <property type="match status" value="1"/>
</dbReference>